<dbReference type="InterPro" id="IPR014205">
    <property type="entry name" value="Spore_YtaF"/>
</dbReference>
<feature type="transmembrane region" description="Helical" evidence="5">
    <location>
        <begin position="151"/>
        <end position="171"/>
    </location>
</feature>
<keyword evidence="4 5" id="KW-0472">Membrane</keyword>
<dbReference type="PANTHER" id="PTHR35529:SF2">
    <property type="entry name" value="SPORULATION PROTEIN YTAF-RELATED"/>
    <property type="match status" value="1"/>
</dbReference>
<keyword evidence="2 5" id="KW-0812">Transmembrane</keyword>
<dbReference type="NCBIfam" id="TIGR02840">
    <property type="entry name" value="spore_YtaF"/>
    <property type="match status" value="1"/>
</dbReference>
<evidence type="ECO:0000256" key="5">
    <source>
        <dbReference type="SAM" id="Phobius"/>
    </source>
</evidence>
<organism evidence="6 7">
    <name type="scientific">Croceifilum oryzae</name>
    <dbReference type="NCBI Taxonomy" id="1553429"/>
    <lineage>
        <taxon>Bacteria</taxon>
        <taxon>Bacillati</taxon>
        <taxon>Bacillota</taxon>
        <taxon>Bacilli</taxon>
        <taxon>Bacillales</taxon>
        <taxon>Thermoactinomycetaceae</taxon>
        <taxon>Croceifilum</taxon>
    </lineage>
</organism>
<comment type="caution">
    <text evidence="6">The sequence shown here is derived from an EMBL/GenBank/DDBJ whole genome shotgun (WGS) entry which is preliminary data.</text>
</comment>
<dbReference type="EMBL" id="JAUSUV010000003">
    <property type="protein sequence ID" value="MDQ0416765.1"/>
    <property type="molecule type" value="Genomic_DNA"/>
</dbReference>
<evidence type="ECO:0000256" key="3">
    <source>
        <dbReference type="ARBA" id="ARBA00022989"/>
    </source>
</evidence>
<dbReference type="Pfam" id="PF02659">
    <property type="entry name" value="Mntp"/>
    <property type="match status" value="2"/>
</dbReference>
<dbReference type="Proteomes" id="UP001238450">
    <property type="component" value="Unassembled WGS sequence"/>
</dbReference>
<keyword evidence="1" id="KW-1003">Cell membrane</keyword>
<feature type="transmembrane region" description="Helical" evidence="5">
    <location>
        <begin position="209"/>
        <end position="226"/>
    </location>
</feature>
<evidence type="ECO:0000256" key="4">
    <source>
        <dbReference type="ARBA" id="ARBA00023136"/>
    </source>
</evidence>
<feature type="transmembrane region" description="Helical" evidence="5">
    <location>
        <begin position="6"/>
        <end position="27"/>
    </location>
</feature>
<keyword evidence="7" id="KW-1185">Reference proteome</keyword>
<gene>
    <name evidence="6" type="ORF">J2Z48_000932</name>
</gene>
<feature type="transmembrane region" description="Helical" evidence="5">
    <location>
        <begin position="34"/>
        <end position="54"/>
    </location>
</feature>
<evidence type="ECO:0000313" key="7">
    <source>
        <dbReference type="Proteomes" id="UP001238450"/>
    </source>
</evidence>
<feature type="transmembrane region" description="Helical" evidence="5">
    <location>
        <begin position="177"/>
        <end position="197"/>
    </location>
</feature>
<dbReference type="AlphaFoldDB" id="A0AAJ1TD87"/>
<evidence type="ECO:0000256" key="1">
    <source>
        <dbReference type="ARBA" id="ARBA00022475"/>
    </source>
</evidence>
<proteinExistence type="predicted"/>
<sequence length="227" mass="25067">MWHIWTMIGIALAVSLDSFSAGVTYGLRRIRIPISSILIIAGCSGLSIFLTMVIGDQISLWLSPQMEKWIGATILILLGCWTLFHYITRNEQDREDIDNGQNGQVDMSAAQVIDPKVWIWELPKWGLVIQILKKPTTADMDHSGSINAAEAILLGIALSLDSLGAGLGVALLGYSPFTVAGLITLMCGIFLRFGMWIGFRFQYNGFGDFISYLPGIILIVLGLFRIW</sequence>
<evidence type="ECO:0000313" key="6">
    <source>
        <dbReference type="EMBL" id="MDQ0416765.1"/>
    </source>
</evidence>
<reference evidence="6 7" key="1">
    <citation type="submission" date="2023-07" db="EMBL/GenBank/DDBJ databases">
        <title>Genomic Encyclopedia of Type Strains, Phase IV (KMG-IV): sequencing the most valuable type-strain genomes for metagenomic binning, comparative biology and taxonomic classification.</title>
        <authorList>
            <person name="Goeker M."/>
        </authorList>
    </citation>
    <scope>NUCLEOTIDE SEQUENCE [LARGE SCALE GENOMIC DNA]</scope>
    <source>
        <strain evidence="6 7">DSM 46876</strain>
    </source>
</reference>
<dbReference type="PANTHER" id="PTHR35529">
    <property type="entry name" value="MANGANESE EFFLUX PUMP MNTP-RELATED"/>
    <property type="match status" value="1"/>
</dbReference>
<evidence type="ECO:0000256" key="2">
    <source>
        <dbReference type="ARBA" id="ARBA00022692"/>
    </source>
</evidence>
<dbReference type="InterPro" id="IPR003810">
    <property type="entry name" value="Mntp/YtaF"/>
</dbReference>
<dbReference type="RefSeq" id="WP_307251383.1">
    <property type="nucleotide sequence ID" value="NZ_JAUSUV010000003.1"/>
</dbReference>
<name>A0AAJ1TD87_9BACL</name>
<accession>A0AAJ1TD87</accession>
<keyword evidence="3 5" id="KW-1133">Transmembrane helix</keyword>
<protein>
    <submittedName>
        <fullName evidence="6">Sporulation protein YtaF</fullName>
    </submittedName>
</protein>
<feature type="transmembrane region" description="Helical" evidence="5">
    <location>
        <begin position="69"/>
        <end position="87"/>
    </location>
</feature>